<dbReference type="SUPFAM" id="SSF53335">
    <property type="entry name" value="S-adenosyl-L-methionine-dependent methyltransferases"/>
    <property type="match status" value="1"/>
</dbReference>
<dbReference type="OrthoDB" id="3647at2759"/>
<dbReference type="PANTHER" id="PTHR43861">
    <property type="entry name" value="TRANS-ACONITATE 2-METHYLTRANSFERASE-RELATED"/>
    <property type="match status" value="1"/>
</dbReference>
<evidence type="ECO:0000313" key="4">
    <source>
        <dbReference type="EMBL" id="TKA64345.1"/>
    </source>
</evidence>
<dbReference type="Pfam" id="PF13649">
    <property type="entry name" value="Methyltransf_25"/>
    <property type="match status" value="1"/>
</dbReference>
<dbReference type="InterPro" id="IPR029063">
    <property type="entry name" value="SAM-dependent_MTases_sf"/>
</dbReference>
<accession>A0A4U0WRP7</accession>
<protein>
    <recommendedName>
        <fullName evidence="3">Methyltransferase domain-containing protein</fullName>
    </recommendedName>
</protein>
<dbReference type="GO" id="GO:0032259">
    <property type="term" value="P:methylation"/>
    <property type="evidence" value="ECO:0007669"/>
    <property type="project" value="UniProtKB-KW"/>
</dbReference>
<evidence type="ECO:0000313" key="5">
    <source>
        <dbReference type="Proteomes" id="UP000309340"/>
    </source>
</evidence>
<evidence type="ECO:0000256" key="1">
    <source>
        <dbReference type="ARBA" id="ARBA00022603"/>
    </source>
</evidence>
<dbReference type="GO" id="GO:0008168">
    <property type="term" value="F:methyltransferase activity"/>
    <property type="evidence" value="ECO:0007669"/>
    <property type="project" value="UniProtKB-KW"/>
</dbReference>
<dbReference type="Proteomes" id="UP000309340">
    <property type="component" value="Unassembled WGS sequence"/>
</dbReference>
<keyword evidence="5" id="KW-1185">Reference proteome</keyword>
<dbReference type="Gene3D" id="3.40.50.150">
    <property type="entry name" value="Vaccinia Virus protein VP39"/>
    <property type="match status" value="1"/>
</dbReference>
<feature type="domain" description="Methyltransferase" evidence="3">
    <location>
        <begin position="41"/>
        <end position="141"/>
    </location>
</feature>
<dbReference type="InterPro" id="IPR041698">
    <property type="entry name" value="Methyltransf_25"/>
</dbReference>
<sequence length="248" mass="27505">MSTQYDAIGTRYSSMTELPCQAPEKPSVLKVLGDVTGQNCLDLACGLGRWSHLLVEEGASHVTGIDISEGMITSAREATRGLSEQQRSRLDFHTADCSKLSDAPGGPFDLVLAVWFLNYASCHDEMLAMWQNIHHNLKPGGRFVALTSNTFCGLEGPFNDKYGIMIANLGKTAEGGWKCRVTANTSPEKVEFENYHYGYEMYEKASAEAGMVELTWRSHTLPDDGRPDGFWDVYNLRPHFCLLTAKKP</sequence>
<evidence type="ECO:0000256" key="2">
    <source>
        <dbReference type="ARBA" id="ARBA00022679"/>
    </source>
</evidence>
<keyword evidence="1" id="KW-0489">Methyltransferase</keyword>
<dbReference type="STRING" id="329884.A0A4U0WRP7"/>
<dbReference type="EMBL" id="NAJQ01000846">
    <property type="protein sequence ID" value="TKA64345.1"/>
    <property type="molecule type" value="Genomic_DNA"/>
</dbReference>
<comment type="caution">
    <text evidence="4">The sequence shown here is derived from an EMBL/GenBank/DDBJ whole genome shotgun (WGS) entry which is preliminary data.</text>
</comment>
<reference evidence="4 5" key="1">
    <citation type="submission" date="2017-03" db="EMBL/GenBank/DDBJ databases">
        <title>Genomes of endolithic fungi from Antarctica.</title>
        <authorList>
            <person name="Coleine C."/>
            <person name="Masonjones S."/>
            <person name="Stajich J.E."/>
        </authorList>
    </citation>
    <scope>NUCLEOTIDE SEQUENCE [LARGE SCALE GENOMIC DNA]</scope>
    <source>
        <strain evidence="4 5">CCFEE 5184</strain>
    </source>
</reference>
<keyword evidence="2" id="KW-0808">Transferase</keyword>
<dbReference type="PANTHER" id="PTHR43861:SF1">
    <property type="entry name" value="TRANS-ACONITATE 2-METHYLTRANSFERASE"/>
    <property type="match status" value="1"/>
</dbReference>
<name>A0A4U0WRP7_9PEZI</name>
<dbReference type="CDD" id="cd02440">
    <property type="entry name" value="AdoMet_MTases"/>
    <property type="match status" value="1"/>
</dbReference>
<gene>
    <name evidence="4" type="ORF">B0A55_09547</name>
</gene>
<organism evidence="4 5">
    <name type="scientific">Friedmanniomyces simplex</name>
    <dbReference type="NCBI Taxonomy" id="329884"/>
    <lineage>
        <taxon>Eukaryota</taxon>
        <taxon>Fungi</taxon>
        <taxon>Dikarya</taxon>
        <taxon>Ascomycota</taxon>
        <taxon>Pezizomycotina</taxon>
        <taxon>Dothideomycetes</taxon>
        <taxon>Dothideomycetidae</taxon>
        <taxon>Mycosphaerellales</taxon>
        <taxon>Teratosphaeriaceae</taxon>
        <taxon>Friedmanniomyces</taxon>
    </lineage>
</organism>
<dbReference type="AlphaFoldDB" id="A0A4U0WRP7"/>
<proteinExistence type="predicted"/>
<evidence type="ECO:0000259" key="3">
    <source>
        <dbReference type="Pfam" id="PF13649"/>
    </source>
</evidence>